<keyword evidence="3" id="KW-0677">Repeat</keyword>
<feature type="region of interest" description="Disordered" evidence="8">
    <location>
        <begin position="199"/>
        <end position="225"/>
    </location>
</feature>
<dbReference type="InterPro" id="IPR036322">
    <property type="entry name" value="WD40_repeat_dom_sf"/>
</dbReference>
<dbReference type="InterPro" id="IPR052415">
    <property type="entry name" value="Diphthine_MTase"/>
</dbReference>
<evidence type="ECO:0000256" key="1">
    <source>
        <dbReference type="ARBA" id="ARBA00005156"/>
    </source>
</evidence>
<dbReference type="AlphaFoldDB" id="A0A066VD78"/>
<dbReference type="SUPFAM" id="SSF50978">
    <property type="entry name" value="WD40 repeat-like"/>
    <property type="match status" value="1"/>
</dbReference>
<evidence type="ECO:0000313" key="9">
    <source>
        <dbReference type="EMBL" id="KDN39386.1"/>
    </source>
</evidence>
<evidence type="ECO:0000256" key="8">
    <source>
        <dbReference type="SAM" id="MobiDB-lite"/>
    </source>
</evidence>
<evidence type="ECO:0000256" key="2">
    <source>
        <dbReference type="ARBA" id="ARBA00022574"/>
    </source>
</evidence>
<keyword evidence="2" id="KW-0853">WD repeat</keyword>
<comment type="catalytic activity">
    <reaction evidence="7">
        <text>diphthine methyl ester-[translation elongation factor 2] + H2O = diphthine-[translation elongation factor 2] + methanol + H(+)</text>
        <dbReference type="Rhea" id="RHEA:42656"/>
        <dbReference type="Rhea" id="RHEA-COMP:10172"/>
        <dbReference type="Rhea" id="RHEA-COMP:10173"/>
        <dbReference type="ChEBI" id="CHEBI:15377"/>
        <dbReference type="ChEBI" id="CHEBI:15378"/>
        <dbReference type="ChEBI" id="CHEBI:17790"/>
        <dbReference type="ChEBI" id="CHEBI:79005"/>
        <dbReference type="ChEBI" id="CHEBI:82696"/>
        <dbReference type="EC" id="3.1.1.97"/>
    </reaction>
</comment>
<dbReference type="GO" id="GO:0005737">
    <property type="term" value="C:cytoplasm"/>
    <property type="evidence" value="ECO:0007669"/>
    <property type="project" value="TreeGrafter"/>
</dbReference>
<comment type="caution">
    <text evidence="9">The sequence shown here is derived from an EMBL/GenBank/DDBJ whole genome shotgun (WGS) entry which is preliminary data.</text>
</comment>
<dbReference type="Gene3D" id="2.130.10.10">
    <property type="entry name" value="YVTN repeat-like/Quinoprotein amine dehydrogenase"/>
    <property type="match status" value="1"/>
</dbReference>
<evidence type="ECO:0000256" key="7">
    <source>
        <dbReference type="ARBA" id="ARBA00047551"/>
    </source>
</evidence>
<comment type="pathway">
    <text evidence="1">Protein modification; peptidyl-diphthamide biosynthesis.</text>
</comment>
<dbReference type="InParanoid" id="A0A066VD78"/>
<keyword evidence="10" id="KW-1185">Reference proteome</keyword>
<dbReference type="InterPro" id="IPR001680">
    <property type="entry name" value="WD40_rpt"/>
</dbReference>
<gene>
    <name evidence="9" type="ORF">K437DRAFT_228024</name>
</gene>
<dbReference type="SMART" id="SM00320">
    <property type="entry name" value="WD40"/>
    <property type="match status" value="4"/>
</dbReference>
<reference evidence="9 10" key="1">
    <citation type="submission" date="2014-05" db="EMBL/GenBank/DDBJ databases">
        <title>Draft genome sequence of a rare smut relative, Tilletiaria anomala UBC 951.</title>
        <authorList>
            <consortium name="DOE Joint Genome Institute"/>
            <person name="Toome M."/>
            <person name="Kuo A."/>
            <person name="Henrissat B."/>
            <person name="Lipzen A."/>
            <person name="Tritt A."/>
            <person name="Yoshinaga Y."/>
            <person name="Zane M."/>
            <person name="Barry K."/>
            <person name="Grigoriev I.V."/>
            <person name="Spatafora J.W."/>
            <person name="Aimea M.C."/>
        </authorList>
    </citation>
    <scope>NUCLEOTIDE SEQUENCE [LARGE SCALE GENOMIC DNA]</scope>
    <source>
        <strain evidence="9 10">UBC 951</strain>
    </source>
</reference>
<dbReference type="GO" id="GO:0061685">
    <property type="term" value="F:diphthine methylesterase activity"/>
    <property type="evidence" value="ECO:0007669"/>
    <property type="project" value="UniProtKB-EC"/>
</dbReference>
<dbReference type="RefSeq" id="XP_013241016.1">
    <property type="nucleotide sequence ID" value="XM_013385562.1"/>
</dbReference>
<dbReference type="Proteomes" id="UP000027361">
    <property type="component" value="Unassembled WGS sequence"/>
</dbReference>
<accession>A0A066VD78</accession>
<evidence type="ECO:0000256" key="5">
    <source>
        <dbReference type="ARBA" id="ARBA00038092"/>
    </source>
</evidence>
<dbReference type="PANTHER" id="PTHR46042">
    <property type="entry name" value="DIPHTHINE METHYLTRANSFERASE"/>
    <property type="match status" value="1"/>
</dbReference>
<evidence type="ECO:0000256" key="3">
    <source>
        <dbReference type="ARBA" id="ARBA00022737"/>
    </source>
</evidence>
<organism evidence="9 10">
    <name type="scientific">Tilletiaria anomala (strain ATCC 24038 / CBS 436.72 / UBC 951)</name>
    <dbReference type="NCBI Taxonomy" id="1037660"/>
    <lineage>
        <taxon>Eukaryota</taxon>
        <taxon>Fungi</taxon>
        <taxon>Dikarya</taxon>
        <taxon>Basidiomycota</taxon>
        <taxon>Ustilaginomycotina</taxon>
        <taxon>Exobasidiomycetes</taxon>
        <taxon>Georgefischeriales</taxon>
        <taxon>Tilletiariaceae</taxon>
        <taxon>Tilletiaria</taxon>
    </lineage>
</organism>
<dbReference type="OrthoDB" id="1930760at2759"/>
<dbReference type="PANTHER" id="PTHR46042:SF1">
    <property type="entry name" value="DIPHTHINE METHYLTRANSFERASE"/>
    <property type="match status" value="1"/>
</dbReference>
<keyword evidence="4" id="KW-0378">Hydrolase</keyword>
<dbReference type="STRING" id="1037660.A0A066VD78"/>
<name>A0A066VD78_TILAU</name>
<protein>
    <recommendedName>
        <fullName evidence="6">methylated diphthine methylhydrolase</fullName>
        <ecNumber evidence="6">3.1.1.97</ecNumber>
    </recommendedName>
</protein>
<dbReference type="HOGENOM" id="CLU_036100_2_0_1"/>
<evidence type="ECO:0000256" key="4">
    <source>
        <dbReference type="ARBA" id="ARBA00022801"/>
    </source>
</evidence>
<dbReference type="OMA" id="VYSCSFY"/>
<dbReference type="GeneID" id="25262655"/>
<evidence type="ECO:0000313" key="10">
    <source>
        <dbReference type="Proteomes" id="UP000027361"/>
    </source>
</evidence>
<feature type="compositionally biased region" description="Acidic residues" evidence="8">
    <location>
        <begin position="215"/>
        <end position="225"/>
    </location>
</feature>
<comment type="similarity">
    <text evidence="5">Belongs to the DPH7 family.</text>
</comment>
<evidence type="ECO:0000256" key="6">
    <source>
        <dbReference type="ARBA" id="ARBA00039131"/>
    </source>
</evidence>
<dbReference type="EMBL" id="JMSN01000105">
    <property type="protein sequence ID" value="KDN39386.1"/>
    <property type="molecule type" value="Genomic_DNA"/>
</dbReference>
<sequence length="444" mass="49276">MLAPASLYTASTGLCADSVEAHPSMSGVFALGTYHVDKESAQAEELDGNTSISPAYTRRGTVTLYKVTKTPVPAKVNCHPIHQQFTPAILDMKWFSIGSTPGSLEQDILSVATATGCVDMFKLLGSQQSMSLKKDSSWYINPRKSLCLSLDWSNRRQNRVQSTLQDQKLIVSQSDGTLAFLPSVLRCLNGDASPQTVLTREEKKNFIGQGREWSGDEEEDGNEDADQAQAHALLNDPAQWEQQGNGQNSYPAGLETWKAHDNEAWIAAWDCWSHGTVAWSGADDLTLKGWDMRTPNRRTGRKPTFITRKGFDGGVTALESHHMREHIWAVGSYDSRLRIFDARQPARPVIDRDGFDVEGGIWRVKWHPTDADTLLVGAMHGGFKVLSIPPADQKGRMELLSRFDEHESIGYGCDWDRGDLLQEGGDTLVYSASFYDARLHIWSA</sequence>
<dbReference type="GO" id="GO:0017183">
    <property type="term" value="P:protein histidyl modification to diphthamide"/>
    <property type="evidence" value="ECO:0007669"/>
    <property type="project" value="TreeGrafter"/>
</dbReference>
<proteinExistence type="inferred from homology"/>
<dbReference type="InterPro" id="IPR015943">
    <property type="entry name" value="WD40/YVTN_repeat-like_dom_sf"/>
</dbReference>
<dbReference type="EC" id="3.1.1.97" evidence="6"/>